<gene>
    <name evidence="2" type="ORF">DACRYDRAFT_109277</name>
</gene>
<dbReference type="RefSeq" id="XP_040626749.1">
    <property type="nucleotide sequence ID" value="XM_040768855.1"/>
</dbReference>
<dbReference type="GeneID" id="63683917"/>
<dbReference type="HOGENOM" id="CLU_1594483_0_0_1"/>
<feature type="region of interest" description="Disordered" evidence="1">
    <location>
        <begin position="115"/>
        <end position="167"/>
    </location>
</feature>
<accession>M5G1T2</accession>
<dbReference type="AlphaFoldDB" id="M5G1T2"/>
<evidence type="ECO:0000313" key="3">
    <source>
        <dbReference type="Proteomes" id="UP000030653"/>
    </source>
</evidence>
<organism evidence="2 3">
    <name type="scientific">Dacryopinax primogenitus (strain DJM 731)</name>
    <name type="common">Brown rot fungus</name>
    <dbReference type="NCBI Taxonomy" id="1858805"/>
    <lineage>
        <taxon>Eukaryota</taxon>
        <taxon>Fungi</taxon>
        <taxon>Dikarya</taxon>
        <taxon>Basidiomycota</taxon>
        <taxon>Agaricomycotina</taxon>
        <taxon>Dacrymycetes</taxon>
        <taxon>Dacrymycetales</taxon>
        <taxon>Dacrymycetaceae</taxon>
        <taxon>Dacryopinax</taxon>
    </lineage>
</organism>
<evidence type="ECO:0000313" key="2">
    <source>
        <dbReference type="EMBL" id="EJT99851.1"/>
    </source>
</evidence>
<dbReference type="EMBL" id="JH795868">
    <property type="protein sequence ID" value="EJT99851.1"/>
    <property type="molecule type" value="Genomic_DNA"/>
</dbReference>
<keyword evidence="3" id="KW-1185">Reference proteome</keyword>
<sequence>MFTSSAAQTSASSRSAKIARLQGHLPNAPSPTLLPNSLSLDILPPSPSWEGRFPCLSDDSLFLETCPGFPFPDPLFPAEYAYDALHPLLPAHSVPLGEASTTHICAMISRDAKRDFDRRQTPLSDRGPSRPSRRAYTPSTRMCPKPDAAKETTRVQRIQSGRAYSGE</sequence>
<proteinExistence type="predicted"/>
<reference evidence="2 3" key="1">
    <citation type="journal article" date="2012" name="Science">
        <title>The Paleozoic origin of enzymatic lignin decomposition reconstructed from 31 fungal genomes.</title>
        <authorList>
            <person name="Floudas D."/>
            <person name="Binder M."/>
            <person name="Riley R."/>
            <person name="Barry K."/>
            <person name="Blanchette R.A."/>
            <person name="Henrissat B."/>
            <person name="Martinez A.T."/>
            <person name="Otillar R."/>
            <person name="Spatafora J.W."/>
            <person name="Yadav J.S."/>
            <person name="Aerts A."/>
            <person name="Benoit I."/>
            <person name="Boyd A."/>
            <person name="Carlson A."/>
            <person name="Copeland A."/>
            <person name="Coutinho P.M."/>
            <person name="de Vries R.P."/>
            <person name="Ferreira P."/>
            <person name="Findley K."/>
            <person name="Foster B."/>
            <person name="Gaskell J."/>
            <person name="Glotzer D."/>
            <person name="Gorecki P."/>
            <person name="Heitman J."/>
            <person name="Hesse C."/>
            <person name="Hori C."/>
            <person name="Igarashi K."/>
            <person name="Jurgens J.A."/>
            <person name="Kallen N."/>
            <person name="Kersten P."/>
            <person name="Kohler A."/>
            <person name="Kuees U."/>
            <person name="Kumar T.K.A."/>
            <person name="Kuo A."/>
            <person name="LaButti K."/>
            <person name="Larrondo L.F."/>
            <person name="Lindquist E."/>
            <person name="Ling A."/>
            <person name="Lombard V."/>
            <person name="Lucas S."/>
            <person name="Lundell T."/>
            <person name="Martin R."/>
            <person name="McLaughlin D.J."/>
            <person name="Morgenstern I."/>
            <person name="Morin E."/>
            <person name="Murat C."/>
            <person name="Nagy L.G."/>
            <person name="Nolan M."/>
            <person name="Ohm R.A."/>
            <person name="Patyshakuliyeva A."/>
            <person name="Rokas A."/>
            <person name="Ruiz-Duenas F.J."/>
            <person name="Sabat G."/>
            <person name="Salamov A."/>
            <person name="Samejima M."/>
            <person name="Schmutz J."/>
            <person name="Slot J.C."/>
            <person name="St John F."/>
            <person name="Stenlid J."/>
            <person name="Sun H."/>
            <person name="Sun S."/>
            <person name="Syed K."/>
            <person name="Tsang A."/>
            <person name="Wiebenga A."/>
            <person name="Young D."/>
            <person name="Pisabarro A."/>
            <person name="Eastwood D.C."/>
            <person name="Martin F."/>
            <person name="Cullen D."/>
            <person name="Grigoriev I.V."/>
            <person name="Hibbett D.S."/>
        </authorList>
    </citation>
    <scope>NUCLEOTIDE SEQUENCE [LARGE SCALE GENOMIC DNA]</scope>
    <source>
        <strain evidence="2 3">DJM-731 SS1</strain>
    </source>
</reference>
<name>M5G1T2_DACPD</name>
<evidence type="ECO:0000256" key="1">
    <source>
        <dbReference type="SAM" id="MobiDB-lite"/>
    </source>
</evidence>
<dbReference type="Proteomes" id="UP000030653">
    <property type="component" value="Unassembled WGS sequence"/>
</dbReference>
<protein>
    <submittedName>
        <fullName evidence="2">Uncharacterized protein</fullName>
    </submittedName>
</protein>